<dbReference type="Proteomes" id="UP000033636">
    <property type="component" value="Unassembled WGS sequence"/>
</dbReference>
<name>A0ACC6V356_9CREN</name>
<proteinExistence type="predicted"/>
<sequence>MAELLDQEYEVEVGGRRYKLKPEKVWVLQPKGKPGIVIALFRTPDGKTLRKVIAKLPP</sequence>
<dbReference type="EMBL" id="JZWT02000025">
    <property type="protein sequence ID" value="MFB6491218.1"/>
    <property type="molecule type" value="Genomic_DNA"/>
</dbReference>
<accession>A0ACC6V356</accession>
<comment type="caution">
    <text evidence="1">The sequence shown here is derived from an EMBL/GenBank/DDBJ whole genome shotgun (WGS) entry which is preliminary data.</text>
</comment>
<evidence type="ECO:0000313" key="1">
    <source>
        <dbReference type="EMBL" id="MFB6491218.1"/>
    </source>
</evidence>
<evidence type="ECO:0000313" key="2">
    <source>
        <dbReference type="Proteomes" id="UP000033636"/>
    </source>
</evidence>
<protein>
    <submittedName>
        <fullName evidence="1">Chromatin protein Cren7</fullName>
    </submittedName>
</protein>
<gene>
    <name evidence="1" type="ORF">TU35_008315</name>
</gene>
<reference evidence="1" key="1">
    <citation type="submission" date="2024-07" db="EMBL/GenBank/DDBJ databases">
        <title>Metagenome and Metagenome-Assembled Genomes of Archaea from a hot spring from the geothermal field of Los Azufres, Mexico.</title>
        <authorList>
            <person name="Marin-Paredes R."/>
            <person name="Martinez-Romero E."/>
            <person name="Servin-Garciduenas L.E."/>
        </authorList>
    </citation>
    <scope>NUCLEOTIDE SEQUENCE</scope>
</reference>
<organism evidence="1 2">
    <name type="scientific">Thermoproteus sp. AZ2</name>
    <dbReference type="NCBI Taxonomy" id="1609232"/>
    <lineage>
        <taxon>Archaea</taxon>
        <taxon>Thermoproteota</taxon>
        <taxon>Thermoprotei</taxon>
        <taxon>Thermoproteales</taxon>
        <taxon>Thermoproteaceae</taxon>
        <taxon>Thermoproteus</taxon>
    </lineage>
</organism>